<feature type="region of interest" description="Disordered" evidence="3">
    <location>
        <begin position="1116"/>
        <end position="1141"/>
    </location>
</feature>
<evidence type="ECO:0000313" key="6">
    <source>
        <dbReference type="Proteomes" id="UP000030651"/>
    </source>
</evidence>
<feature type="repeat" description="ANK" evidence="2">
    <location>
        <begin position="1023"/>
        <end position="1055"/>
    </location>
</feature>
<dbReference type="Gene3D" id="3.40.50.1820">
    <property type="entry name" value="alpha/beta hydrolase"/>
    <property type="match status" value="1"/>
</dbReference>
<evidence type="ECO:0000313" key="5">
    <source>
        <dbReference type="EMBL" id="ETS81125.1"/>
    </source>
</evidence>
<dbReference type="PANTHER" id="PTHR10039:SF5">
    <property type="entry name" value="NACHT DOMAIN-CONTAINING PROTEIN"/>
    <property type="match status" value="1"/>
</dbReference>
<dbReference type="GeneID" id="19271140"/>
<dbReference type="InterPro" id="IPR002110">
    <property type="entry name" value="Ankyrin_rpt"/>
</dbReference>
<feature type="repeat" description="ANK" evidence="2">
    <location>
        <begin position="990"/>
        <end position="1022"/>
    </location>
</feature>
<dbReference type="Gene3D" id="3.40.50.300">
    <property type="entry name" value="P-loop containing nucleotide triphosphate hydrolases"/>
    <property type="match status" value="1"/>
</dbReference>
<keyword evidence="6" id="KW-1185">Reference proteome</keyword>
<feature type="compositionally biased region" description="Basic and acidic residues" evidence="3">
    <location>
        <begin position="1116"/>
        <end position="1126"/>
    </location>
</feature>
<dbReference type="Proteomes" id="UP000030651">
    <property type="component" value="Unassembled WGS sequence"/>
</dbReference>
<dbReference type="Pfam" id="PF12796">
    <property type="entry name" value="Ank_2"/>
    <property type="match status" value="1"/>
</dbReference>
<dbReference type="SUPFAM" id="SSF52540">
    <property type="entry name" value="P-loop containing nucleoside triphosphate hydrolases"/>
    <property type="match status" value="1"/>
</dbReference>
<dbReference type="STRING" id="1229662.W3X4Y9"/>
<feature type="repeat" description="ANK" evidence="2">
    <location>
        <begin position="1056"/>
        <end position="1088"/>
    </location>
</feature>
<dbReference type="InterPro" id="IPR036770">
    <property type="entry name" value="Ankyrin_rpt-contain_sf"/>
</dbReference>
<dbReference type="SMART" id="SM00248">
    <property type="entry name" value="ANK"/>
    <property type="match status" value="4"/>
</dbReference>
<dbReference type="Pfam" id="PF24883">
    <property type="entry name" value="NPHP3_N"/>
    <property type="match status" value="1"/>
</dbReference>
<feature type="compositionally biased region" description="Acidic residues" evidence="3">
    <location>
        <begin position="88"/>
        <end position="99"/>
    </location>
</feature>
<dbReference type="InterPro" id="IPR029058">
    <property type="entry name" value="AB_hydrolase_fold"/>
</dbReference>
<feature type="compositionally biased region" description="Polar residues" evidence="3">
    <location>
        <begin position="1131"/>
        <end position="1141"/>
    </location>
</feature>
<reference evidence="6" key="1">
    <citation type="journal article" date="2015" name="BMC Genomics">
        <title>Genomic and transcriptomic analysis of the endophytic fungus Pestalotiopsis fici reveals its lifestyle and high potential for synthesis of natural products.</title>
        <authorList>
            <person name="Wang X."/>
            <person name="Zhang X."/>
            <person name="Liu L."/>
            <person name="Xiang M."/>
            <person name="Wang W."/>
            <person name="Sun X."/>
            <person name="Che Y."/>
            <person name="Guo L."/>
            <person name="Liu G."/>
            <person name="Guo L."/>
            <person name="Wang C."/>
            <person name="Yin W.B."/>
            <person name="Stadler M."/>
            <person name="Zhang X."/>
            <person name="Liu X."/>
        </authorList>
    </citation>
    <scope>NUCLEOTIDE SEQUENCE [LARGE SCALE GENOMIC DNA]</scope>
    <source>
        <strain evidence="6">W106-1 / CGMCC3.15140</strain>
    </source>
</reference>
<evidence type="ECO:0000256" key="2">
    <source>
        <dbReference type="PROSITE-ProRule" id="PRU00023"/>
    </source>
</evidence>
<organism evidence="5 6">
    <name type="scientific">Pestalotiopsis fici (strain W106-1 / CGMCC3.15140)</name>
    <dbReference type="NCBI Taxonomy" id="1229662"/>
    <lineage>
        <taxon>Eukaryota</taxon>
        <taxon>Fungi</taxon>
        <taxon>Dikarya</taxon>
        <taxon>Ascomycota</taxon>
        <taxon>Pezizomycotina</taxon>
        <taxon>Sordariomycetes</taxon>
        <taxon>Xylariomycetidae</taxon>
        <taxon>Amphisphaeriales</taxon>
        <taxon>Sporocadaceae</taxon>
        <taxon>Pestalotiopsis</taxon>
    </lineage>
</organism>
<protein>
    <recommendedName>
        <fullName evidence="4">Nephrocystin 3-like N-terminal domain-containing protein</fullName>
    </recommendedName>
</protein>
<dbReference type="PROSITE" id="PS50088">
    <property type="entry name" value="ANK_REPEAT"/>
    <property type="match status" value="3"/>
</dbReference>
<dbReference type="InterPro" id="IPR056884">
    <property type="entry name" value="NPHP3-like_N"/>
</dbReference>
<dbReference type="Gene3D" id="1.25.40.20">
    <property type="entry name" value="Ankyrin repeat-containing domain"/>
    <property type="match status" value="1"/>
</dbReference>
<keyword evidence="1" id="KW-0677">Repeat</keyword>
<feature type="compositionally biased region" description="Low complexity" evidence="3">
    <location>
        <begin position="67"/>
        <end position="85"/>
    </location>
</feature>
<keyword evidence="2" id="KW-0040">ANK repeat</keyword>
<dbReference type="HOGENOM" id="CLU_000288_34_1_1"/>
<accession>W3X4Y9</accession>
<feature type="compositionally biased region" description="Basic and acidic residues" evidence="3">
    <location>
        <begin position="40"/>
        <end position="52"/>
    </location>
</feature>
<dbReference type="InterPro" id="IPR027417">
    <property type="entry name" value="P-loop_NTPase"/>
</dbReference>
<dbReference type="PANTHER" id="PTHR10039">
    <property type="entry name" value="AMELOGENIN"/>
    <property type="match status" value="1"/>
</dbReference>
<feature type="region of interest" description="Disordered" evidence="3">
    <location>
        <begin position="34"/>
        <end position="100"/>
    </location>
</feature>
<dbReference type="InParanoid" id="W3X4Y9"/>
<dbReference type="AlphaFoldDB" id="W3X4Y9"/>
<feature type="compositionally biased region" description="Basic residues" evidence="3">
    <location>
        <begin position="53"/>
        <end position="65"/>
    </location>
</feature>
<dbReference type="OrthoDB" id="7464126at2759"/>
<dbReference type="RefSeq" id="XP_007832899.1">
    <property type="nucleotide sequence ID" value="XM_007834708.1"/>
</dbReference>
<dbReference type="EMBL" id="KI912112">
    <property type="protein sequence ID" value="ETS81125.1"/>
    <property type="molecule type" value="Genomic_DNA"/>
</dbReference>
<dbReference type="SUPFAM" id="SSF48403">
    <property type="entry name" value="Ankyrin repeat"/>
    <property type="match status" value="1"/>
</dbReference>
<dbReference type="KEGG" id="pfy:PFICI_06127"/>
<evidence type="ECO:0000259" key="4">
    <source>
        <dbReference type="Pfam" id="PF24883"/>
    </source>
</evidence>
<dbReference type="eggNOG" id="KOG0504">
    <property type="taxonomic scope" value="Eukaryota"/>
</dbReference>
<gene>
    <name evidence="5" type="ORF">PFICI_06127</name>
</gene>
<name>W3X4Y9_PESFW</name>
<evidence type="ECO:0000256" key="1">
    <source>
        <dbReference type="ARBA" id="ARBA00022737"/>
    </source>
</evidence>
<dbReference type="OMA" id="WRKEWRK"/>
<dbReference type="SUPFAM" id="SSF53474">
    <property type="entry name" value="alpha/beta-Hydrolases"/>
    <property type="match status" value="1"/>
</dbReference>
<dbReference type="PROSITE" id="PS50297">
    <property type="entry name" value="ANK_REP_REGION"/>
    <property type="match status" value="1"/>
</dbReference>
<proteinExistence type="predicted"/>
<evidence type="ECO:0000256" key="3">
    <source>
        <dbReference type="SAM" id="MobiDB-lite"/>
    </source>
</evidence>
<feature type="domain" description="Nephrocystin 3-like N-terminal" evidence="4">
    <location>
        <begin position="403"/>
        <end position="582"/>
    </location>
</feature>
<dbReference type="eggNOG" id="KOG2029">
    <property type="taxonomic scope" value="Eukaryota"/>
</dbReference>
<sequence length="1141" mass="128467">MVMSVPAVGLSVLNGPEDAVIDIVFVHGLQGHPQNTWTWKPKDTSNKPESSRRHPKVDKKGRRSILRSVFSRSGRASSSRPNSPSTDGDTDEHGPDEDPAVYWPRDLLAADFPTARVMTFGYNTIVTEGYRAANQASLFAHARDLLYALEAKRRSAPDRPLVFIAHSLGGILTKEVLRRSEVDLDIKIKRVFESTIGVFFMGTPHRGSQEWASFGEGMAKLLSFLGGVDVNLQIVHSLLPTGPELDLCRESFAAQWAKRGDSLTVRTFQESKGLTGVTWGGMNKLIVPPDSSSLDHPSQRSRTINADHRMMCRFCGPDDPGYTMVKEDIAELVQQAEKRTSKLIVPINHVGWSSPSLTAIQSDIGQPVSDSYDEEIFKKCLDSLWFTEMEYRRSQIDSPHPETSKWLFAEEKYMTWFEHLKCEEHQGLLWIKGKPGAGKSTLMKKAFNDASAQEPLTGGIYASFFFHSRGNVELQKTSLGLFRSLWHQLLRSDEVFRSKFMARFLAKPTPPDNQAQSIWTLEELKDLFREALTKHVRPVMLFIDGLDECVETEIRDLVNFFRKLTTTATSNGARLSVCLSSRHYPHITVSNCPEITVEDENQDDISLYVHAQLFPEEQKGMYAEIREQIVRRAGGIFLWTVLVVRILLEDFDSGMGANPASLQERLDTVPSRLEELFLDLFKHTKGNDLKTTVFLIQVVLFASSPLKDGEMAQCLSFGLNTYHSLQEWKSSSTYIADWKAFEKRVRFLSRGLVEITSDHTVQFIHQSVRDFFLGQRGIKLLDKDLEADPAGKSHLAIIMSFLNLMRTKELSCLDSITDAQLWYMRGFTMNWFITTDKGRADSEHIGDLFPHQILFLWNDFDGCRLAWYVGRNIMKQLTAADKVEAPLKPALDLLLHSKDAIWSRVKTAISITAAEKGKLPNPPRISPVLDAFVDANMVKFVKVLLSLGAEVNEQNTDTKPLLITAAKRWEPEDLEVLLANGAKSDVRDSSGRTILHVFAERDHEDGVLKALSLGIDINALNRMRRTALHSTVLNGFTRLSEILLDRKANIDAKDGDMRTPLCLAVMRDDAQHVALLIKHGADLGARDLNGETVWDAAKSRPRSLITVERLEELSGKPAEFTRSHDDVDTEPMSNIRDSLEF</sequence>